<evidence type="ECO:0000313" key="3">
    <source>
        <dbReference type="EMBL" id="TVU00814.1"/>
    </source>
</evidence>
<feature type="non-terminal residue" evidence="3">
    <location>
        <position position="1"/>
    </location>
</feature>
<proteinExistence type="inferred from homology"/>
<dbReference type="Proteomes" id="UP000324897">
    <property type="component" value="Unassembled WGS sequence"/>
</dbReference>
<organism evidence="3 4">
    <name type="scientific">Eragrostis curvula</name>
    <name type="common">weeping love grass</name>
    <dbReference type="NCBI Taxonomy" id="38414"/>
    <lineage>
        <taxon>Eukaryota</taxon>
        <taxon>Viridiplantae</taxon>
        <taxon>Streptophyta</taxon>
        <taxon>Embryophyta</taxon>
        <taxon>Tracheophyta</taxon>
        <taxon>Spermatophyta</taxon>
        <taxon>Magnoliopsida</taxon>
        <taxon>Liliopsida</taxon>
        <taxon>Poales</taxon>
        <taxon>Poaceae</taxon>
        <taxon>PACMAD clade</taxon>
        <taxon>Chloridoideae</taxon>
        <taxon>Eragrostideae</taxon>
        <taxon>Eragrostidinae</taxon>
        <taxon>Eragrostis</taxon>
    </lineage>
</organism>
<dbReference type="Pfam" id="PF06047">
    <property type="entry name" value="Nkap_C"/>
    <property type="match status" value="1"/>
</dbReference>
<protein>
    <recommendedName>
        <fullName evidence="2">NF-kappa-B-activating protein C-terminal domain-containing protein</fullName>
    </recommendedName>
</protein>
<keyword evidence="4" id="KW-1185">Reference proteome</keyword>
<dbReference type="OrthoDB" id="681563at2759"/>
<dbReference type="AlphaFoldDB" id="A0A5J9SPB6"/>
<name>A0A5J9SPB6_9POAL</name>
<dbReference type="PANTHER" id="PTHR13087:SF12">
    <property type="entry name" value="NF-KAPPA-B-ACTIVATING PROTEIN C-TERMINAL DOMAIN-CONTAINING PROTEIN"/>
    <property type="match status" value="1"/>
</dbReference>
<dbReference type="GO" id="GO:0005634">
    <property type="term" value="C:nucleus"/>
    <property type="evidence" value="ECO:0007669"/>
    <property type="project" value="TreeGrafter"/>
</dbReference>
<evidence type="ECO:0000313" key="4">
    <source>
        <dbReference type="Proteomes" id="UP000324897"/>
    </source>
</evidence>
<feature type="domain" description="NF-kappa-B-activating protein C-terminal" evidence="2">
    <location>
        <begin position="54"/>
        <end position="125"/>
    </location>
</feature>
<dbReference type="InterPro" id="IPR009269">
    <property type="entry name" value="NKAP_C"/>
</dbReference>
<dbReference type="PANTHER" id="PTHR13087">
    <property type="entry name" value="NF-KAPPA B ACTIVATING PROTEIN"/>
    <property type="match status" value="1"/>
</dbReference>
<dbReference type="GO" id="GO:0010468">
    <property type="term" value="P:regulation of gene expression"/>
    <property type="evidence" value="ECO:0007669"/>
    <property type="project" value="TreeGrafter"/>
</dbReference>
<dbReference type="EMBL" id="RWGY01000542">
    <property type="protein sequence ID" value="TVU00814.1"/>
    <property type="molecule type" value="Genomic_DNA"/>
</dbReference>
<gene>
    <name evidence="3" type="ORF">EJB05_53753</name>
</gene>
<dbReference type="InterPro" id="IPR040466">
    <property type="entry name" value="NKAP"/>
</dbReference>
<dbReference type="Gramene" id="TVU00814">
    <property type="protein sequence ID" value="TVU00814"/>
    <property type="gene ID" value="EJB05_53753"/>
</dbReference>
<sequence length="146" mass="16298">MSDSSNGRNGIEMNRETIRFRETFDARKLPALGDEAPTPLVGPMPAPRVEVPVSYGGALRPGEGDAIARFVQQGKRIPRRGEVGLTAEEIQRFEDVGYVMSGSRHARINAVRLRKETSKVRQDLRHLVDRALGKLSETERDPFSDK</sequence>
<comment type="caution">
    <text evidence="3">The sequence shown here is derived from an EMBL/GenBank/DDBJ whole genome shotgun (WGS) entry which is preliminary data.</text>
</comment>
<evidence type="ECO:0000259" key="2">
    <source>
        <dbReference type="Pfam" id="PF06047"/>
    </source>
</evidence>
<dbReference type="GO" id="GO:0003682">
    <property type="term" value="F:chromatin binding"/>
    <property type="evidence" value="ECO:0007669"/>
    <property type="project" value="InterPro"/>
</dbReference>
<accession>A0A5J9SPB6</accession>
<comment type="similarity">
    <text evidence="1">Belongs to the NKAP family.</text>
</comment>
<reference evidence="3 4" key="1">
    <citation type="journal article" date="2019" name="Sci. Rep.">
        <title>A high-quality genome of Eragrostis curvula grass provides insights into Poaceae evolution and supports new strategies to enhance forage quality.</title>
        <authorList>
            <person name="Carballo J."/>
            <person name="Santos B.A.C.M."/>
            <person name="Zappacosta D."/>
            <person name="Garbus I."/>
            <person name="Selva J.P."/>
            <person name="Gallo C.A."/>
            <person name="Diaz A."/>
            <person name="Albertini E."/>
            <person name="Caccamo M."/>
            <person name="Echenique V."/>
        </authorList>
    </citation>
    <scope>NUCLEOTIDE SEQUENCE [LARGE SCALE GENOMIC DNA]</scope>
    <source>
        <strain evidence="4">cv. Victoria</strain>
        <tissue evidence="3">Leaf</tissue>
    </source>
</reference>
<evidence type="ECO:0000256" key="1">
    <source>
        <dbReference type="ARBA" id="ARBA00009313"/>
    </source>
</evidence>